<reference evidence="2 3" key="1">
    <citation type="submission" date="2019-10" db="EMBL/GenBank/DDBJ databases">
        <title>Comparative genomics of sulfur disproportionating microorganisms.</title>
        <authorList>
            <person name="Ward L.M."/>
            <person name="Bertran E."/>
            <person name="Johnston D."/>
        </authorList>
    </citation>
    <scope>NUCLEOTIDE SEQUENCE [LARGE SCALE GENOMIC DNA]</scope>
    <source>
        <strain evidence="2 3">DSM 14055</strain>
    </source>
</reference>
<dbReference type="AlphaFoldDB" id="A0A6N7IS03"/>
<dbReference type="OrthoDB" id="525353at2"/>
<evidence type="ECO:0000313" key="3">
    <source>
        <dbReference type="Proteomes" id="UP000441717"/>
    </source>
</evidence>
<name>A0A6N7IS03_9FIRM</name>
<organism evidence="2 3">
    <name type="scientific">Desulfofundulus thermobenzoicus</name>
    <dbReference type="NCBI Taxonomy" id="29376"/>
    <lineage>
        <taxon>Bacteria</taxon>
        <taxon>Bacillati</taxon>
        <taxon>Bacillota</taxon>
        <taxon>Clostridia</taxon>
        <taxon>Eubacteriales</taxon>
        <taxon>Peptococcaceae</taxon>
        <taxon>Desulfofundulus</taxon>
    </lineage>
</organism>
<dbReference type="InterPro" id="IPR001173">
    <property type="entry name" value="Glyco_trans_2-like"/>
</dbReference>
<dbReference type="EMBL" id="WHYR01000018">
    <property type="protein sequence ID" value="MQL52257.1"/>
    <property type="molecule type" value="Genomic_DNA"/>
</dbReference>
<dbReference type="Pfam" id="PF00535">
    <property type="entry name" value="Glycos_transf_2"/>
    <property type="match status" value="1"/>
</dbReference>
<dbReference type="InterPro" id="IPR029044">
    <property type="entry name" value="Nucleotide-diphossugar_trans"/>
</dbReference>
<comment type="caution">
    <text evidence="2">The sequence shown here is derived from an EMBL/GenBank/DDBJ whole genome shotgun (WGS) entry which is preliminary data.</text>
</comment>
<dbReference type="PANTHER" id="PTHR43179">
    <property type="entry name" value="RHAMNOSYLTRANSFERASE WBBL"/>
    <property type="match status" value="1"/>
</dbReference>
<dbReference type="Proteomes" id="UP000441717">
    <property type="component" value="Unassembled WGS sequence"/>
</dbReference>
<dbReference type="GO" id="GO:0016740">
    <property type="term" value="F:transferase activity"/>
    <property type="evidence" value="ECO:0007669"/>
    <property type="project" value="UniProtKB-KW"/>
</dbReference>
<dbReference type="Gene3D" id="3.90.550.10">
    <property type="entry name" value="Spore Coat Polysaccharide Biosynthesis Protein SpsA, Chain A"/>
    <property type="match status" value="1"/>
</dbReference>
<evidence type="ECO:0000259" key="1">
    <source>
        <dbReference type="Pfam" id="PF00535"/>
    </source>
</evidence>
<protein>
    <submittedName>
        <fullName evidence="2">Glycosyltransferase</fullName>
    </submittedName>
</protein>
<accession>A0A6N7IS03</accession>
<sequence>MMPESPRVIPPEIDVIIVTYNAARYIEACLESLLARNRRYSYRITVVDNASTDGTPDLITTKFPSVKLRRSVENLGFACANNLAAADSQGEYVVFLNPDTEVKEGALDRLIDFLEAHPDAGAVGPKLLNGDGSPQLTGNTFPSLRNLFFETLFLDRLFPRSRIFGDHKLSWWNRQEASPVDWVMGACLAVRREVGVKLGWFDTRFYMYFEETDLYRRIWDAGYKVYYVPQAEVIHFGGIGPKAYSGQKVLWWHQSLFYYFRKHHPGKLILLRPLIFFRSLLRSGLWLLLTVRYGGFAWEKARGYLKTFPLVWSKGWCSG</sequence>
<dbReference type="CDD" id="cd04186">
    <property type="entry name" value="GT_2_like_c"/>
    <property type="match status" value="1"/>
</dbReference>
<feature type="domain" description="Glycosyltransferase 2-like" evidence="1">
    <location>
        <begin position="15"/>
        <end position="142"/>
    </location>
</feature>
<dbReference type="SUPFAM" id="SSF53448">
    <property type="entry name" value="Nucleotide-diphospho-sugar transferases"/>
    <property type="match status" value="1"/>
</dbReference>
<dbReference type="PANTHER" id="PTHR43179:SF7">
    <property type="entry name" value="RHAMNOSYLTRANSFERASE WBBL"/>
    <property type="match status" value="1"/>
</dbReference>
<gene>
    <name evidence="2" type="ORF">GFC01_08230</name>
</gene>
<proteinExistence type="predicted"/>
<keyword evidence="3" id="KW-1185">Reference proteome</keyword>
<keyword evidence="2" id="KW-0808">Transferase</keyword>
<evidence type="ECO:0000313" key="2">
    <source>
        <dbReference type="EMBL" id="MQL52257.1"/>
    </source>
</evidence>